<dbReference type="InterPro" id="IPR024442">
    <property type="entry name" value="Transposase_Zn_ribbon"/>
</dbReference>
<dbReference type="KEGG" id="afx:JZ786_19975"/>
<feature type="domain" description="ISXO2-like transposase" evidence="1">
    <location>
        <begin position="133"/>
        <end position="273"/>
    </location>
</feature>
<evidence type="ECO:0000313" key="3">
    <source>
        <dbReference type="EMBL" id="QSO46751.1"/>
    </source>
</evidence>
<name>A0A9X7VX87_9BACL</name>
<dbReference type="SUPFAM" id="SSF57783">
    <property type="entry name" value="Zinc beta-ribbon"/>
    <property type="match status" value="1"/>
</dbReference>
<dbReference type="InterPro" id="IPR024445">
    <property type="entry name" value="Tnp_ISXO2-like"/>
</dbReference>
<keyword evidence="4" id="KW-1185">Reference proteome</keyword>
<dbReference type="Pfam" id="PF12760">
    <property type="entry name" value="Zn_ribbon_IS1595"/>
    <property type="match status" value="1"/>
</dbReference>
<dbReference type="EMBL" id="CP071182">
    <property type="protein sequence ID" value="QSO46694.1"/>
    <property type="molecule type" value="Genomic_DNA"/>
</dbReference>
<sequence length="301" mass="34587">MNLLEFTQKFSDEKACEEHLIHLRWKEGFTCPKCNHSEAMLIHAAHRRDAERRVPLFECKQCHRQTSVTAGTIFHKSKTPLYKWFIAIYLVSNDKRGISAKTLQRHIGVSYDTAWHMLNKIRNAMAEQNAKYKLEGIIQVDDFYLGGKSKGKRGRGTAQSPMVIGVSLKKGKPQYCFIEEIEDLSKNSILSVLERNLATDVVLETDGNWSYSASAKELDIPHLVTLSSDENAHDTFQWIDTTISNLKAFIDGTYHGRERFKRLYVAEFTYRFNRRHMGHKLVERLLNACALTHPINVSQVA</sequence>
<accession>A0A9X7VX87</accession>
<dbReference type="NCBIfam" id="NF033547">
    <property type="entry name" value="transpos_IS1595"/>
    <property type="match status" value="1"/>
</dbReference>
<dbReference type="AlphaFoldDB" id="A0A9X7VX87"/>
<evidence type="ECO:0000313" key="2">
    <source>
        <dbReference type="EMBL" id="QSO46694.1"/>
    </source>
</evidence>
<dbReference type="KEGG" id="afx:JZ786_20280"/>
<dbReference type="Pfam" id="PF12762">
    <property type="entry name" value="DDE_Tnp_IS1595"/>
    <property type="match status" value="1"/>
</dbReference>
<protein>
    <submittedName>
        <fullName evidence="3">IS1595 family transposase</fullName>
    </submittedName>
</protein>
<dbReference type="EMBL" id="CP071182">
    <property type="protein sequence ID" value="QSO46751.1"/>
    <property type="molecule type" value="Genomic_DNA"/>
</dbReference>
<evidence type="ECO:0000313" key="4">
    <source>
        <dbReference type="Proteomes" id="UP000663505"/>
    </source>
</evidence>
<proteinExistence type="predicted"/>
<dbReference type="SMART" id="SM01126">
    <property type="entry name" value="DDE_Tnp_IS1595"/>
    <property type="match status" value="1"/>
</dbReference>
<evidence type="ECO:0000259" key="1">
    <source>
        <dbReference type="SMART" id="SM01126"/>
    </source>
</evidence>
<dbReference type="Proteomes" id="UP000663505">
    <property type="component" value="Chromosome"/>
</dbReference>
<reference evidence="3 4" key="1">
    <citation type="submission" date="2021-02" db="EMBL/GenBank/DDBJ databases">
        <title>Alicyclobacillus curvatus sp. nov. and Alicyclobacillus mengziensis sp. nov., two acidophilic bacteria isolated from acid mine drainage.</title>
        <authorList>
            <person name="Huang Y."/>
        </authorList>
    </citation>
    <scope>NUCLEOTIDE SEQUENCE [LARGE SCALE GENOMIC DNA]</scope>
    <source>
        <strain evidence="3 4">S30H14</strain>
    </source>
</reference>
<gene>
    <name evidence="2" type="ORF">JZ786_19975</name>
    <name evidence="3" type="ORF">JZ786_20280</name>
</gene>
<organism evidence="3 4">
    <name type="scientific">Alicyclobacillus mengziensis</name>
    <dbReference type="NCBI Taxonomy" id="2931921"/>
    <lineage>
        <taxon>Bacteria</taxon>
        <taxon>Bacillati</taxon>
        <taxon>Bacillota</taxon>
        <taxon>Bacilli</taxon>
        <taxon>Bacillales</taxon>
        <taxon>Alicyclobacillaceae</taxon>
        <taxon>Alicyclobacillus</taxon>
    </lineage>
</organism>
<dbReference type="RefSeq" id="WP_206656059.1">
    <property type="nucleotide sequence ID" value="NZ_CP071182.1"/>
</dbReference>